<dbReference type="GO" id="GO:0003677">
    <property type="term" value="F:DNA binding"/>
    <property type="evidence" value="ECO:0007669"/>
    <property type="project" value="UniProtKB-KW"/>
</dbReference>
<proteinExistence type="predicted"/>
<dbReference type="Pfam" id="PF12840">
    <property type="entry name" value="HTH_20"/>
    <property type="match status" value="1"/>
</dbReference>
<sequence length="321" mass="34901">MSVEWRFAAGDVARLRFAFSPMWELVASLRVLHAPARHSVHLPWLRAVRPRLGALDLSELLALVPARGYMADFLTPPPDTPLPDFAAELDRVRRAVPEKAAEEAGRVETPDRQAIARFRADPVAGVRRVAGTLDAYWELALSEFWPRVYGLLEADVMWRSRRLATGGAHELFADLHAAVHWHGDRLTTTTGGCGHSGGLGGDGLLLVPSAFRWPDIATMTAPYHAMLVYPARGIGTLWDDGPPPAPEALASLIGRTRAQLLLSLRDPASTTALARRMSLTPGAVSQHLSVLSGNGLVARRRLGREVLYRRTPTGDALACGS</sequence>
<dbReference type="RefSeq" id="WP_184886406.1">
    <property type="nucleotide sequence ID" value="NZ_BOOV01000006.1"/>
</dbReference>
<dbReference type="Proteomes" id="UP000542210">
    <property type="component" value="Unassembled WGS sequence"/>
</dbReference>
<dbReference type="SMART" id="SM00418">
    <property type="entry name" value="HTH_ARSR"/>
    <property type="match status" value="1"/>
</dbReference>
<keyword evidence="6" id="KW-1185">Reference proteome</keyword>
<keyword evidence="2" id="KW-0238">DNA-binding</keyword>
<accession>A0A7W7DEG2</accession>
<comment type="caution">
    <text evidence="5">The sequence shown here is derived from an EMBL/GenBank/DDBJ whole genome shotgun (WGS) entry which is preliminary data.</text>
</comment>
<dbReference type="GO" id="GO:0003700">
    <property type="term" value="F:DNA-binding transcription factor activity"/>
    <property type="evidence" value="ECO:0007669"/>
    <property type="project" value="InterPro"/>
</dbReference>
<evidence type="ECO:0000256" key="1">
    <source>
        <dbReference type="ARBA" id="ARBA00023015"/>
    </source>
</evidence>
<dbReference type="InterPro" id="IPR036388">
    <property type="entry name" value="WH-like_DNA-bd_sf"/>
</dbReference>
<evidence type="ECO:0000256" key="2">
    <source>
        <dbReference type="ARBA" id="ARBA00023125"/>
    </source>
</evidence>
<organism evidence="5 6">
    <name type="scientific">Sphaerisporangium siamense</name>
    <dbReference type="NCBI Taxonomy" id="795645"/>
    <lineage>
        <taxon>Bacteria</taxon>
        <taxon>Bacillati</taxon>
        <taxon>Actinomycetota</taxon>
        <taxon>Actinomycetes</taxon>
        <taxon>Streptosporangiales</taxon>
        <taxon>Streptosporangiaceae</taxon>
        <taxon>Sphaerisporangium</taxon>
    </lineage>
</organism>
<evidence type="ECO:0000259" key="4">
    <source>
        <dbReference type="SMART" id="SM00418"/>
    </source>
</evidence>
<dbReference type="PANTHER" id="PTHR43132">
    <property type="entry name" value="ARSENICAL RESISTANCE OPERON REPRESSOR ARSR-RELATED"/>
    <property type="match status" value="1"/>
</dbReference>
<evidence type="ECO:0000313" key="6">
    <source>
        <dbReference type="Proteomes" id="UP000542210"/>
    </source>
</evidence>
<evidence type="ECO:0000313" key="5">
    <source>
        <dbReference type="EMBL" id="MBB4705004.1"/>
    </source>
</evidence>
<feature type="domain" description="HTH arsR-type" evidence="4">
    <location>
        <begin position="247"/>
        <end position="319"/>
    </location>
</feature>
<evidence type="ECO:0000256" key="3">
    <source>
        <dbReference type="ARBA" id="ARBA00023163"/>
    </source>
</evidence>
<keyword evidence="1" id="KW-0805">Transcription regulation</keyword>
<dbReference type="Gene3D" id="1.10.10.10">
    <property type="entry name" value="Winged helix-like DNA-binding domain superfamily/Winged helix DNA-binding domain"/>
    <property type="match status" value="1"/>
</dbReference>
<dbReference type="PANTHER" id="PTHR43132:SF6">
    <property type="entry name" value="HTH-TYPE TRANSCRIPTIONAL REPRESSOR CZRA"/>
    <property type="match status" value="1"/>
</dbReference>
<dbReference type="InterPro" id="IPR011991">
    <property type="entry name" value="ArsR-like_HTH"/>
</dbReference>
<dbReference type="InterPro" id="IPR001845">
    <property type="entry name" value="HTH_ArsR_DNA-bd_dom"/>
</dbReference>
<protein>
    <recommendedName>
        <fullName evidence="4">HTH arsR-type domain-containing protein</fullName>
    </recommendedName>
</protein>
<name>A0A7W7DEG2_9ACTN</name>
<gene>
    <name evidence="5" type="ORF">BJ982_006548</name>
</gene>
<dbReference type="EMBL" id="JACHND010000001">
    <property type="protein sequence ID" value="MBB4705004.1"/>
    <property type="molecule type" value="Genomic_DNA"/>
</dbReference>
<dbReference type="AlphaFoldDB" id="A0A7W7DEG2"/>
<dbReference type="SUPFAM" id="SSF46785">
    <property type="entry name" value="Winged helix' DNA-binding domain"/>
    <property type="match status" value="1"/>
</dbReference>
<reference evidence="5 6" key="1">
    <citation type="submission" date="2020-08" db="EMBL/GenBank/DDBJ databases">
        <title>Sequencing the genomes of 1000 actinobacteria strains.</title>
        <authorList>
            <person name="Klenk H.-P."/>
        </authorList>
    </citation>
    <scope>NUCLEOTIDE SEQUENCE [LARGE SCALE GENOMIC DNA]</scope>
    <source>
        <strain evidence="5 6">DSM 45784</strain>
    </source>
</reference>
<dbReference type="InterPro" id="IPR051011">
    <property type="entry name" value="Metal_resp_trans_reg"/>
</dbReference>
<dbReference type="CDD" id="cd00090">
    <property type="entry name" value="HTH_ARSR"/>
    <property type="match status" value="1"/>
</dbReference>
<dbReference type="InterPro" id="IPR036390">
    <property type="entry name" value="WH_DNA-bd_sf"/>
</dbReference>
<keyword evidence="3" id="KW-0804">Transcription</keyword>